<gene>
    <name evidence="1" type="ORF">MLD38_014440</name>
</gene>
<comment type="caution">
    <text evidence="1">The sequence shown here is derived from an EMBL/GenBank/DDBJ whole genome shotgun (WGS) entry which is preliminary data.</text>
</comment>
<keyword evidence="2" id="KW-1185">Reference proteome</keyword>
<protein>
    <submittedName>
        <fullName evidence="1">Uncharacterized protein</fullName>
    </submittedName>
</protein>
<reference evidence="2" key="1">
    <citation type="journal article" date="2023" name="Front. Plant Sci.">
        <title>Chromosomal-level genome assembly of Melastoma candidum provides insights into trichome evolution.</title>
        <authorList>
            <person name="Zhong Y."/>
            <person name="Wu W."/>
            <person name="Sun C."/>
            <person name="Zou P."/>
            <person name="Liu Y."/>
            <person name="Dai S."/>
            <person name="Zhou R."/>
        </authorList>
    </citation>
    <scope>NUCLEOTIDE SEQUENCE [LARGE SCALE GENOMIC DNA]</scope>
</reference>
<dbReference type="Proteomes" id="UP001057402">
    <property type="component" value="Chromosome 4"/>
</dbReference>
<dbReference type="EMBL" id="CM042883">
    <property type="protein sequence ID" value="KAI4376707.1"/>
    <property type="molecule type" value="Genomic_DNA"/>
</dbReference>
<organism evidence="1 2">
    <name type="scientific">Melastoma candidum</name>
    <dbReference type="NCBI Taxonomy" id="119954"/>
    <lineage>
        <taxon>Eukaryota</taxon>
        <taxon>Viridiplantae</taxon>
        <taxon>Streptophyta</taxon>
        <taxon>Embryophyta</taxon>
        <taxon>Tracheophyta</taxon>
        <taxon>Spermatophyta</taxon>
        <taxon>Magnoliopsida</taxon>
        <taxon>eudicotyledons</taxon>
        <taxon>Gunneridae</taxon>
        <taxon>Pentapetalae</taxon>
        <taxon>rosids</taxon>
        <taxon>malvids</taxon>
        <taxon>Myrtales</taxon>
        <taxon>Melastomataceae</taxon>
        <taxon>Melastomatoideae</taxon>
        <taxon>Melastomateae</taxon>
        <taxon>Melastoma</taxon>
    </lineage>
</organism>
<sequence length="259" mass="28712">MWPSSFHFHWRLPHPTLSSNDRLANFRLLGDGYEVNVVWSESRRNLAGEGSEGNSSVVLADENTRRRDPRTTSIITLADGTSATIITGLGSFIQIGVGSFSLPGNVWNNIDELETKINSSADTLFDKTPRNSRNIQGGLDSIRLESLRRRDCSALSTLSLRIRVLRWMTITNVSNRSFPPIPTFCSPLNADLTNRQCASGEVDFNKGNSDPSARTTAPVSVDITSGCNIELVLVSAPSLIFWVIYAQERRHSVYAMHLM</sequence>
<evidence type="ECO:0000313" key="2">
    <source>
        <dbReference type="Proteomes" id="UP001057402"/>
    </source>
</evidence>
<evidence type="ECO:0000313" key="1">
    <source>
        <dbReference type="EMBL" id="KAI4376707.1"/>
    </source>
</evidence>
<proteinExistence type="predicted"/>
<accession>A0ACB9RCE9</accession>
<name>A0ACB9RCE9_9MYRT</name>